<gene>
    <name evidence="1" type="ORF">BXT89_17240</name>
</gene>
<organism evidence="1 2">
    <name type="scientific">Halopseudomonas pachastrellae</name>
    <dbReference type="NCBI Taxonomy" id="254161"/>
    <lineage>
        <taxon>Bacteria</taxon>
        <taxon>Pseudomonadati</taxon>
        <taxon>Pseudomonadota</taxon>
        <taxon>Gammaproteobacteria</taxon>
        <taxon>Pseudomonadales</taxon>
        <taxon>Pseudomonadaceae</taxon>
        <taxon>Halopseudomonas</taxon>
    </lineage>
</organism>
<dbReference type="Pfam" id="PF11743">
    <property type="entry name" value="DUF3301"/>
    <property type="match status" value="1"/>
</dbReference>
<keyword evidence="2" id="KW-1185">Reference proteome</keyword>
<proteinExistence type="predicted"/>
<dbReference type="OrthoDB" id="5959530at2"/>
<evidence type="ECO:0000313" key="2">
    <source>
        <dbReference type="Proteomes" id="UP000242847"/>
    </source>
</evidence>
<accession>A0A1S8DCK7</accession>
<name>A0A1S8DCK7_9GAMM</name>
<comment type="caution">
    <text evidence="1">The sequence shown here is derived from an EMBL/GenBank/DDBJ whole genome shotgun (WGS) entry which is preliminary data.</text>
</comment>
<dbReference type="AlphaFoldDB" id="A0A1S8DCK7"/>
<dbReference type="RefSeq" id="WP_083729105.1">
    <property type="nucleotide sequence ID" value="NZ_FOUD01000003.1"/>
</dbReference>
<reference evidence="1 2" key="1">
    <citation type="submission" date="2017-01" db="EMBL/GenBank/DDBJ databases">
        <title>Draft genome sequence of Pseudomonas pachastrellae type strain CCUG 46540T from a deep sea.</title>
        <authorList>
            <person name="Gomila M."/>
            <person name="Mulet M."/>
            <person name="Lalucat J."/>
            <person name="Garcia-Valdes E."/>
        </authorList>
    </citation>
    <scope>NUCLEOTIDE SEQUENCE [LARGE SCALE GENOMIC DNA]</scope>
    <source>
        <strain evidence="1 2">CCUG 46540</strain>
    </source>
</reference>
<sequence>MFNLGHATLLLVCAFAGWWLWRALGQGDHALRCVRSHCERADVQLLDDSVALSSVRIGRNRRGMPGLIRRYSFEFTVTGEHRYRGHLDLHGLQVLQIELAPHPFPGGEAPSGEPAASTGGKALRFIEFIKQAE</sequence>
<evidence type="ECO:0008006" key="3">
    <source>
        <dbReference type="Google" id="ProtNLM"/>
    </source>
</evidence>
<dbReference type="Proteomes" id="UP000242847">
    <property type="component" value="Unassembled WGS sequence"/>
</dbReference>
<dbReference type="EMBL" id="MUBC01000060">
    <property type="protein sequence ID" value="ONM42579.1"/>
    <property type="molecule type" value="Genomic_DNA"/>
</dbReference>
<dbReference type="InterPro" id="IPR021732">
    <property type="entry name" value="DUF3301"/>
</dbReference>
<evidence type="ECO:0000313" key="1">
    <source>
        <dbReference type="EMBL" id="ONM42579.1"/>
    </source>
</evidence>
<dbReference type="STRING" id="254161.SAMN05216256_10319"/>
<protein>
    <recommendedName>
        <fullName evidence="3">DUF3301 domain-containing protein</fullName>
    </recommendedName>
</protein>